<reference evidence="14" key="1">
    <citation type="submission" date="2020-12" db="EMBL/GenBank/DDBJ databases">
        <authorList>
            <consortium name="Molecular Ecology Group"/>
        </authorList>
    </citation>
    <scope>NUCLEOTIDE SEQUENCE</scope>
    <source>
        <strain evidence="14">TBG_1078</strain>
    </source>
</reference>
<dbReference type="InterPro" id="IPR009056">
    <property type="entry name" value="Cyt_c-like_dom"/>
</dbReference>
<evidence type="ECO:0000313" key="14">
    <source>
        <dbReference type="EMBL" id="CAD7670076.1"/>
    </source>
</evidence>
<evidence type="ECO:0000256" key="10">
    <source>
        <dbReference type="ARBA" id="ARBA00025038"/>
    </source>
</evidence>
<evidence type="ECO:0000256" key="2">
    <source>
        <dbReference type="ARBA" id="ARBA00004569"/>
    </source>
</evidence>
<comment type="caution">
    <text evidence="14">The sequence shown here is derived from an EMBL/GenBank/DDBJ whole genome shotgun (WGS) entry which is preliminary data.</text>
</comment>
<keyword evidence="8" id="KW-0249">Electron transport</keyword>
<comment type="function">
    <text evidence="1">Electron carrier protein. The oxidized form of the cytochrome c heme group can accept an electron from the heme group of the cytochrome c1 subunit of cytochrome reductase. Cytochrome c then transfers this electron to the cytochrome oxidase complex, the final protein carrier in the mitochondrial electron-transport chain.</text>
</comment>
<keyword evidence="9 11" id="KW-0408">Iron</keyword>
<comment type="similarity">
    <text evidence="3 12">Belongs to the cytochrome c family.</text>
</comment>
<name>A0A811Y3A8_NYCPR</name>
<keyword evidence="7 11" id="KW-0479">Metal-binding</keyword>
<evidence type="ECO:0000256" key="4">
    <source>
        <dbReference type="ARBA" id="ARBA00022448"/>
    </source>
</evidence>
<dbReference type="Proteomes" id="UP000645828">
    <property type="component" value="Unassembled WGS sequence"/>
</dbReference>
<dbReference type="InterPro" id="IPR002327">
    <property type="entry name" value="Cyt_c_1A/1B"/>
</dbReference>
<keyword evidence="6" id="KW-0053">Apoptosis</keyword>
<keyword evidence="5 11" id="KW-0349">Heme</keyword>
<dbReference type="AlphaFoldDB" id="A0A811Y3A8"/>
<evidence type="ECO:0000256" key="12">
    <source>
        <dbReference type="RuleBase" id="RU004426"/>
    </source>
</evidence>
<dbReference type="GO" id="GO:0046872">
    <property type="term" value="F:metal ion binding"/>
    <property type="evidence" value="ECO:0007669"/>
    <property type="project" value="UniProtKB-KW"/>
</dbReference>
<evidence type="ECO:0000256" key="7">
    <source>
        <dbReference type="ARBA" id="ARBA00022723"/>
    </source>
</evidence>
<evidence type="ECO:0000256" key="8">
    <source>
        <dbReference type="ARBA" id="ARBA00022982"/>
    </source>
</evidence>
<evidence type="ECO:0000259" key="13">
    <source>
        <dbReference type="PROSITE" id="PS51007"/>
    </source>
</evidence>
<dbReference type="GO" id="GO:0006915">
    <property type="term" value="P:apoptotic process"/>
    <property type="evidence" value="ECO:0007669"/>
    <property type="project" value="UniProtKB-KW"/>
</dbReference>
<dbReference type="Pfam" id="PF00034">
    <property type="entry name" value="Cytochrom_C"/>
    <property type="match status" value="1"/>
</dbReference>
<organism evidence="14 15">
    <name type="scientific">Nyctereutes procyonoides</name>
    <name type="common">Raccoon dog</name>
    <name type="synonym">Canis procyonoides</name>
    <dbReference type="NCBI Taxonomy" id="34880"/>
    <lineage>
        <taxon>Eukaryota</taxon>
        <taxon>Metazoa</taxon>
        <taxon>Chordata</taxon>
        <taxon>Craniata</taxon>
        <taxon>Vertebrata</taxon>
        <taxon>Euteleostomi</taxon>
        <taxon>Mammalia</taxon>
        <taxon>Eutheria</taxon>
        <taxon>Laurasiatheria</taxon>
        <taxon>Carnivora</taxon>
        <taxon>Caniformia</taxon>
        <taxon>Canidae</taxon>
        <taxon>Nyctereutes</taxon>
    </lineage>
</organism>
<evidence type="ECO:0000256" key="9">
    <source>
        <dbReference type="ARBA" id="ARBA00023004"/>
    </source>
</evidence>
<dbReference type="InterPro" id="IPR036909">
    <property type="entry name" value="Cyt_c-like_dom_sf"/>
</dbReference>
<dbReference type="EMBL" id="CAJHUB010000654">
    <property type="protein sequence ID" value="CAD7670076.1"/>
    <property type="molecule type" value="Genomic_DNA"/>
</dbReference>
<dbReference type="SUPFAM" id="SSF46626">
    <property type="entry name" value="Cytochrome c"/>
    <property type="match status" value="1"/>
</dbReference>
<dbReference type="PANTHER" id="PTHR11961">
    <property type="entry name" value="CYTOCHROME C"/>
    <property type="match status" value="1"/>
</dbReference>
<comment type="subcellular location">
    <subcellularLocation>
        <location evidence="2">Mitochondrion intermembrane space</location>
    </subcellularLocation>
</comment>
<evidence type="ECO:0000256" key="6">
    <source>
        <dbReference type="ARBA" id="ARBA00022703"/>
    </source>
</evidence>
<keyword evidence="4" id="KW-0813">Transport</keyword>
<dbReference type="GO" id="GO:0005758">
    <property type="term" value="C:mitochondrial intermembrane space"/>
    <property type="evidence" value="ECO:0007669"/>
    <property type="project" value="UniProtKB-SubCell"/>
</dbReference>
<evidence type="ECO:0000256" key="11">
    <source>
        <dbReference type="PROSITE-ProRule" id="PRU00433"/>
    </source>
</evidence>
<evidence type="ECO:0000256" key="3">
    <source>
        <dbReference type="ARBA" id="ARBA00006488"/>
    </source>
</evidence>
<evidence type="ECO:0000256" key="1">
    <source>
        <dbReference type="ARBA" id="ARBA00002555"/>
    </source>
</evidence>
<comment type="function">
    <text evidence="10">Plays a role in apoptosis. Suppression of the anti-apoptotic members or activation of the pro-apoptotic members of the Bcl-2 family leads to altered mitochondrial membrane permeability resulting in release of cytochrome c into the cytosol. Binding of cytochrome c to Apaf-1 triggers the activation of caspase-9, which then accelerates apoptosis by activating other caspases.</text>
</comment>
<evidence type="ECO:0000313" key="15">
    <source>
        <dbReference type="Proteomes" id="UP000645828"/>
    </source>
</evidence>
<dbReference type="PROSITE" id="PS51007">
    <property type="entry name" value="CYTC"/>
    <property type="match status" value="1"/>
</dbReference>
<proteinExistence type="inferred from homology"/>
<evidence type="ECO:0000256" key="5">
    <source>
        <dbReference type="ARBA" id="ARBA00022617"/>
    </source>
</evidence>
<protein>
    <submittedName>
        <fullName evidence="14">(raccoon dog) hypothetical protein</fullName>
    </submittedName>
</protein>
<accession>A0A811Y3A8</accession>
<dbReference type="GO" id="GO:0009055">
    <property type="term" value="F:electron transfer activity"/>
    <property type="evidence" value="ECO:0007669"/>
    <property type="project" value="InterPro"/>
</dbReference>
<sequence length="97" mass="10967">MGDGEKGKKILVERCAQCHTIGKGGKHRTGPDLCTTWGEETLMECLQNPKKHIPGTKMIFADIKKTEERLNLIAYLKRATKDNSWPLPYLLQNKNVS</sequence>
<dbReference type="Gene3D" id="1.10.760.10">
    <property type="entry name" value="Cytochrome c-like domain"/>
    <property type="match status" value="2"/>
</dbReference>
<gene>
    <name evidence="14" type="ORF">NYPRO_LOCUS2871</name>
</gene>
<feature type="domain" description="Cytochrome c" evidence="13">
    <location>
        <begin position="2"/>
        <end position="80"/>
    </location>
</feature>
<dbReference type="GO" id="GO:0020037">
    <property type="term" value="F:heme binding"/>
    <property type="evidence" value="ECO:0007669"/>
    <property type="project" value="InterPro"/>
</dbReference>
<keyword evidence="15" id="KW-1185">Reference proteome</keyword>